<dbReference type="PANTHER" id="PTHR10579:SF146">
    <property type="entry name" value="RING-TYPE DOMAIN-CONTAINING PROTEIN"/>
    <property type="match status" value="1"/>
</dbReference>
<dbReference type="SUPFAM" id="SSF57850">
    <property type="entry name" value="RING/U-box"/>
    <property type="match status" value="1"/>
</dbReference>
<organism evidence="3 4">
    <name type="scientific">Anisodus tanguticus</name>
    <dbReference type="NCBI Taxonomy" id="243964"/>
    <lineage>
        <taxon>Eukaryota</taxon>
        <taxon>Viridiplantae</taxon>
        <taxon>Streptophyta</taxon>
        <taxon>Embryophyta</taxon>
        <taxon>Tracheophyta</taxon>
        <taxon>Spermatophyta</taxon>
        <taxon>Magnoliopsida</taxon>
        <taxon>eudicotyledons</taxon>
        <taxon>Gunneridae</taxon>
        <taxon>Pentapetalae</taxon>
        <taxon>asterids</taxon>
        <taxon>lamiids</taxon>
        <taxon>Solanales</taxon>
        <taxon>Solanaceae</taxon>
        <taxon>Solanoideae</taxon>
        <taxon>Hyoscyameae</taxon>
        <taxon>Anisodus</taxon>
    </lineage>
</organism>
<evidence type="ECO:0000313" key="4">
    <source>
        <dbReference type="Proteomes" id="UP001291623"/>
    </source>
</evidence>
<reference evidence="3" key="1">
    <citation type="submission" date="2023-12" db="EMBL/GenBank/DDBJ databases">
        <title>Genome assembly of Anisodus tanguticus.</title>
        <authorList>
            <person name="Wang Y.-J."/>
        </authorList>
    </citation>
    <scope>NUCLEOTIDE SEQUENCE</scope>
    <source>
        <strain evidence="3">KB-2021</strain>
        <tissue evidence="3">Leaf</tissue>
    </source>
</reference>
<dbReference type="EMBL" id="JAVYJV010000018">
    <property type="protein sequence ID" value="KAK4348096.1"/>
    <property type="molecule type" value="Genomic_DNA"/>
</dbReference>
<evidence type="ECO:0000256" key="1">
    <source>
        <dbReference type="PROSITE-ProRule" id="PRU00175"/>
    </source>
</evidence>
<feature type="domain" description="RING-type" evidence="2">
    <location>
        <begin position="34"/>
        <end position="78"/>
    </location>
</feature>
<dbReference type="Gene3D" id="3.30.40.10">
    <property type="entry name" value="Zinc/RING finger domain, C3HC4 (zinc finger)"/>
    <property type="match status" value="1"/>
</dbReference>
<dbReference type="InterPro" id="IPR001841">
    <property type="entry name" value="Znf_RING"/>
</dbReference>
<dbReference type="GO" id="GO:0008270">
    <property type="term" value="F:zinc ion binding"/>
    <property type="evidence" value="ECO:0007669"/>
    <property type="project" value="UniProtKB-KW"/>
</dbReference>
<dbReference type="SMART" id="SM00184">
    <property type="entry name" value="RING"/>
    <property type="match status" value="1"/>
</dbReference>
<keyword evidence="1" id="KW-0862">Zinc</keyword>
<name>A0AAE1RBD9_9SOLA</name>
<gene>
    <name evidence="3" type="ORF">RND71_034435</name>
</gene>
<proteinExistence type="predicted"/>
<keyword evidence="4" id="KW-1185">Reference proteome</keyword>
<comment type="caution">
    <text evidence="3">The sequence shown here is derived from an EMBL/GenBank/DDBJ whole genome shotgun (WGS) entry which is preliminary data.</text>
</comment>
<sequence length="149" mass="16942">MKNKIASFVFVLIQSVLLRFWYMIKLFDNLARTCVIFLGSMKAGNGEAIFTAECSHSFHFSCIGNSIKHGNHLCPICRCKWKEIPFQFPNAGRSRVSPYHAALEDPVNFSPPLLIISPTRPQHVQFSMMSLFQTSAWIIPPNLPRRISS</sequence>
<dbReference type="Pfam" id="PF13639">
    <property type="entry name" value="zf-RING_2"/>
    <property type="match status" value="1"/>
</dbReference>
<dbReference type="AlphaFoldDB" id="A0AAE1RBD9"/>
<keyword evidence="1" id="KW-0479">Metal-binding</keyword>
<accession>A0AAE1RBD9</accession>
<dbReference type="PANTHER" id="PTHR10579">
    <property type="entry name" value="CALCIUM-ACTIVATED CHLORIDE CHANNEL REGULATOR"/>
    <property type="match status" value="1"/>
</dbReference>
<evidence type="ECO:0000259" key="2">
    <source>
        <dbReference type="PROSITE" id="PS50089"/>
    </source>
</evidence>
<dbReference type="PROSITE" id="PS50089">
    <property type="entry name" value="ZF_RING_2"/>
    <property type="match status" value="1"/>
</dbReference>
<evidence type="ECO:0000313" key="3">
    <source>
        <dbReference type="EMBL" id="KAK4348096.1"/>
    </source>
</evidence>
<protein>
    <recommendedName>
        <fullName evidence="2">RING-type domain-containing protein</fullName>
    </recommendedName>
</protein>
<dbReference type="Proteomes" id="UP001291623">
    <property type="component" value="Unassembled WGS sequence"/>
</dbReference>
<keyword evidence="1" id="KW-0863">Zinc-finger</keyword>
<dbReference type="InterPro" id="IPR013083">
    <property type="entry name" value="Znf_RING/FYVE/PHD"/>
</dbReference>
<dbReference type="InterPro" id="IPR051266">
    <property type="entry name" value="CLCR"/>
</dbReference>